<evidence type="ECO:0000256" key="1">
    <source>
        <dbReference type="SAM" id="MobiDB-lite"/>
    </source>
</evidence>
<gene>
    <name evidence="2" type="ORF">K458DRAFT_169350</name>
</gene>
<evidence type="ECO:0000313" key="3">
    <source>
        <dbReference type="Proteomes" id="UP000799291"/>
    </source>
</evidence>
<keyword evidence="3" id="KW-1185">Reference proteome</keyword>
<protein>
    <submittedName>
        <fullName evidence="2">Uncharacterized protein</fullName>
    </submittedName>
</protein>
<reference evidence="2" key="1">
    <citation type="journal article" date="2020" name="Stud. Mycol.">
        <title>101 Dothideomycetes genomes: a test case for predicting lifestyles and emergence of pathogens.</title>
        <authorList>
            <person name="Haridas S."/>
            <person name="Albert R."/>
            <person name="Binder M."/>
            <person name="Bloem J."/>
            <person name="Labutti K."/>
            <person name="Salamov A."/>
            <person name="Andreopoulos B."/>
            <person name="Baker S."/>
            <person name="Barry K."/>
            <person name="Bills G."/>
            <person name="Bluhm B."/>
            <person name="Cannon C."/>
            <person name="Castanera R."/>
            <person name="Culley D."/>
            <person name="Daum C."/>
            <person name="Ezra D."/>
            <person name="Gonzalez J."/>
            <person name="Henrissat B."/>
            <person name="Kuo A."/>
            <person name="Liang C."/>
            <person name="Lipzen A."/>
            <person name="Lutzoni F."/>
            <person name="Magnuson J."/>
            <person name="Mondo S."/>
            <person name="Nolan M."/>
            <person name="Ohm R."/>
            <person name="Pangilinan J."/>
            <person name="Park H.-J."/>
            <person name="Ramirez L."/>
            <person name="Alfaro M."/>
            <person name="Sun H."/>
            <person name="Tritt A."/>
            <person name="Yoshinaga Y."/>
            <person name="Zwiers L.-H."/>
            <person name="Turgeon B."/>
            <person name="Goodwin S."/>
            <person name="Spatafora J."/>
            <person name="Crous P."/>
            <person name="Grigoriev I."/>
        </authorList>
    </citation>
    <scope>NUCLEOTIDE SEQUENCE</scope>
    <source>
        <strain evidence="2">CBS 122367</strain>
    </source>
</reference>
<accession>A0A6G1JB15</accession>
<dbReference type="AlphaFoldDB" id="A0A6G1JB15"/>
<dbReference type="EMBL" id="MU005574">
    <property type="protein sequence ID" value="KAF2687726.1"/>
    <property type="molecule type" value="Genomic_DNA"/>
</dbReference>
<dbReference type="Proteomes" id="UP000799291">
    <property type="component" value="Unassembled WGS sequence"/>
</dbReference>
<dbReference type="OrthoDB" id="3781412at2759"/>
<proteinExistence type="predicted"/>
<organism evidence="2 3">
    <name type="scientific">Lentithecium fluviatile CBS 122367</name>
    <dbReference type="NCBI Taxonomy" id="1168545"/>
    <lineage>
        <taxon>Eukaryota</taxon>
        <taxon>Fungi</taxon>
        <taxon>Dikarya</taxon>
        <taxon>Ascomycota</taxon>
        <taxon>Pezizomycotina</taxon>
        <taxon>Dothideomycetes</taxon>
        <taxon>Pleosporomycetidae</taxon>
        <taxon>Pleosporales</taxon>
        <taxon>Massarineae</taxon>
        <taxon>Lentitheciaceae</taxon>
        <taxon>Lentithecium</taxon>
    </lineage>
</organism>
<evidence type="ECO:0000313" key="2">
    <source>
        <dbReference type="EMBL" id="KAF2687726.1"/>
    </source>
</evidence>
<name>A0A6G1JB15_9PLEO</name>
<sequence>MCLLTTKPTPTYRGSIVDPPPHRSRFSAHPPPGVVRLPRGSTHSYRRSSTEYRRSEPRVIEYVEEPRRRSRSVVRNVEYVEEPRRRSKSVVRDVEVRGSRGSFVEGRRSVSRVRY</sequence>
<feature type="region of interest" description="Disordered" evidence="1">
    <location>
        <begin position="1"/>
        <end position="52"/>
    </location>
</feature>